<dbReference type="Proteomes" id="UP000297693">
    <property type="component" value="Unassembled WGS sequence"/>
</dbReference>
<accession>A0A4R9JZN3</accession>
<gene>
    <name evidence="2" type="ORF">EHQ58_10645</name>
</gene>
<keyword evidence="1" id="KW-0732">Signal</keyword>
<protein>
    <submittedName>
        <fullName evidence="2">Uncharacterized protein</fullName>
    </submittedName>
</protein>
<feature type="signal peptide" evidence="1">
    <location>
        <begin position="1"/>
        <end position="21"/>
    </location>
</feature>
<reference evidence="2" key="1">
    <citation type="journal article" date="2019" name="PLoS Negl. Trop. Dis.">
        <title>Revisiting the worldwide diversity of Leptospira species in the environment.</title>
        <authorList>
            <person name="Vincent A.T."/>
            <person name="Schiettekatte O."/>
            <person name="Bourhy P."/>
            <person name="Veyrier F.J."/>
            <person name="Picardeau M."/>
        </authorList>
    </citation>
    <scope>NUCLEOTIDE SEQUENCE [LARGE SCALE GENOMIC DNA]</scope>
    <source>
        <strain evidence="2">201702476</strain>
    </source>
</reference>
<keyword evidence="3" id="KW-1185">Reference proteome</keyword>
<evidence type="ECO:0000313" key="3">
    <source>
        <dbReference type="Proteomes" id="UP000297693"/>
    </source>
</evidence>
<comment type="caution">
    <text evidence="2">The sequence shown here is derived from an EMBL/GenBank/DDBJ whole genome shotgun (WGS) entry which is preliminary data.</text>
</comment>
<dbReference type="EMBL" id="RQGD01000034">
    <property type="protein sequence ID" value="TGL57862.1"/>
    <property type="molecule type" value="Genomic_DNA"/>
</dbReference>
<dbReference type="AlphaFoldDB" id="A0A4R9JZN3"/>
<feature type="chain" id="PRO_5020227010" evidence="1">
    <location>
        <begin position="22"/>
        <end position="64"/>
    </location>
</feature>
<evidence type="ECO:0000256" key="1">
    <source>
        <dbReference type="SAM" id="SignalP"/>
    </source>
</evidence>
<dbReference type="RefSeq" id="WP_135623880.1">
    <property type="nucleotide sequence ID" value="NZ_RQGD01000034.1"/>
</dbReference>
<name>A0A4R9JZN3_9LEPT</name>
<sequence length="64" mass="7279">MNKIMNFILLLVLSLVTTLSANDQAYKGACKKESESIHHIDQHICQRTFPKKSNSKKMLSSNKD</sequence>
<evidence type="ECO:0000313" key="2">
    <source>
        <dbReference type="EMBL" id="TGL57862.1"/>
    </source>
</evidence>
<proteinExistence type="predicted"/>
<organism evidence="2 3">
    <name type="scientific">Leptospira ognonensis</name>
    <dbReference type="NCBI Taxonomy" id="2484945"/>
    <lineage>
        <taxon>Bacteria</taxon>
        <taxon>Pseudomonadati</taxon>
        <taxon>Spirochaetota</taxon>
        <taxon>Spirochaetia</taxon>
        <taxon>Leptospirales</taxon>
        <taxon>Leptospiraceae</taxon>
        <taxon>Leptospira</taxon>
    </lineage>
</organism>